<dbReference type="Gene3D" id="1.10.443.10">
    <property type="entry name" value="Intergrase catalytic core"/>
    <property type="match status" value="1"/>
</dbReference>
<keyword evidence="4 6" id="KW-0238">DNA-binding</keyword>
<organism evidence="9 10">
    <name type="scientific">Cellulosilyticum lentocellum (strain ATCC 49066 / DSM 5427 / NCIMB 11756 / RHM5)</name>
    <name type="common">Clostridium lentocellum</name>
    <dbReference type="NCBI Taxonomy" id="642492"/>
    <lineage>
        <taxon>Bacteria</taxon>
        <taxon>Bacillati</taxon>
        <taxon>Bacillota</taxon>
        <taxon>Clostridia</taxon>
        <taxon>Lachnospirales</taxon>
        <taxon>Cellulosilyticaceae</taxon>
        <taxon>Cellulosilyticum</taxon>
    </lineage>
</organism>
<dbReference type="EMBL" id="CP002582">
    <property type="protein sequence ID" value="ADZ83887.1"/>
    <property type="molecule type" value="Genomic_DNA"/>
</dbReference>
<evidence type="ECO:0000256" key="4">
    <source>
        <dbReference type="ARBA" id="ARBA00023125"/>
    </source>
</evidence>
<evidence type="ECO:0000313" key="10">
    <source>
        <dbReference type="Proteomes" id="UP000008467"/>
    </source>
</evidence>
<protein>
    <submittedName>
        <fullName evidence="9">Integrase family protein</fullName>
    </submittedName>
</protein>
<evidence type="ECO:0000256" key="3">
    <source>
        <dbReference type="ARBA" id="ARBA00022908"/>
    </source>
</evidence>
<dbReference type="PANTHER" id="PTHR30349">
    <property type="entry name" value="PHAGE INTEGRASE-RELATED"/>
    <property type="match status" value="1"/>
</dbReference>
<accession>F2JR29</accession>
<dbReference type="InterPro" id="IPR004107">
    <property type="entry name" value="Integrase_SAM-like_N"/>
</dbReference>
<dbReference type="STRING" id="642492.Clole_2173"/>
<evidence type="ECO:0000256" key="1">
    <source>
        <dbReference type="ARBA" id="ARBA00003283"/>
    </source>
</evidence>
<dbReference type="InterPro" id="IPR044068">
    <property type="entry name" value="CB"/>
</dbReference>
<evidence type="ECO:0000313" key="9">
    <source>
        <dbReference type="EMBL" id="ADZ83887.1"/>
    </source>
</evidence>
<dbReference type="Pfam" id="PF00589">
    <property type="entry name" value="Phage_integrase"/>
    <property type="match status" value="1"/>
</dbReference>
<dbReference type="InterPro" id="IPR050090">
    <property type="entry name" value="Tyrosine_recombinase_XerCD"/>
</dbReference>
<comment type="function">
    <text evidence="1">Site-specific tyrosine recombinase, which acts by catalyzing the cutting and rejoining of the recombining DNA molecules.</text>
</comment>
<name>F2JR29_CELLD</name>
<dbReference type="Pfam" id="PF02899">
    <property type="entry name" value="Phage_int_SAM_1"/>
    <property type="match status" value="1"/>
</dbReference>
<dbReference type="PROSITE" id="PS51898">
    <property type="entry name" value="TYR_RECOMBINASE"/>
    <property type="match status" value="1"/>
</dbReference>
<sequence length="314" mass="37009">MLIEKAIQYFISSLEAEQLSSHTIKAYLQDLNQFKNWTQKKEVDDLNFEDFQDYFIEISKLKMTSIKRKRVVMHRFFKFCYRKKLCTEKLHEYIDPIRSKKNVVPKEVLSREEISLIFDFLKKEEKQYKLKVNNTYYDYLYYCSLRNQLLISILLYTGCRAHEVVALKKQDINLLQNTITLFTKGGKYNQVPIHDELKKALDNYNESISTLSLGLQNLLQESHYLFPSKTDSNNYMPTRTLHDLMKKLSAATGRHIHAHLFRHTFASYCIAANMDISTISSLISHSNPSITLSIYTHEIDAHNKQEQIKKLSFH</sequence>
<dbReference type="GO" id="GO:0006310">
    <property type="term" value="P:DNA recombination"/>
    <property type="evidence" value="ECO:0007669"/>
    <property type="project" value="UniProtKB-KW"/>
</dbReference>
<dbReference type="InterPro" id="IPR002104">
    <property type="entry name" value="Integrase_catalytic"/>
</dbReference>
<dbReference type="CDD" id="cd00397">
    <property type="entry name" value="DNA_BRE_C"/>
    <property type="match status" value="1"/>
</dbReference>
<dbReference type="InterPro" id="IPR013762">
    <property type="entry name" value="Integrase-like_cat_sf"/>
</dbReference>
<evidence type="ECO:0000256" key="6">
    <source>
        <dbReference type="PROSITE-ProRule" id="PRU01248"/>
    </source>
</evidence>
<keyword evidence="5" id="KW-0233">DNA recombination</keyword>
<evidence type="ECO:0000259" key="7">
    <source>
        <dbReference type="PROSITE" id="PS51898"/>
    </source>
</evidence>
<dbReference type="AlphaFoldDB" id="F2JR29"/>
<dbReference type="SUPFAM" id="SSF56349">
    <property type="entry name" value="DNA breaking-rejoining enzymes"/>
    <property type="match status" value="1"/>
</dbReference>
<proteinExistence type="inferred from homology"/>
<dbReference type="GO" id="GO:0003677">
    <property type="term" value="F:DNA binding"/>
    <property type="evidence" value="ECO:0007669"/>
    <property type="project" value="UniProtKB-UniRule"/>
</dbReference>
<dbReference type="HOGENOM" id="CLU_808311_0_0_9"/>
<evidence type="ECO:0000256" key="5">
    <source>
        <dbReference type="ARBA" id="ARBA00023172"/>
    </source>
</evidence>
<dbReference type="InterPro" id="IPR010998">
    <property type="entry name" value="Integrase_recombinase_N"/>
</dbReference>
<dbReference type="PROSITE" id="PS51900">
    <property type="entry name" value="CB"/>
    <property type="match status" value="1"/>
</dbReference>
<dbReference type="KEGG" id="cle:Clole_2173"/>
<dbReference type="RefSeq" id="WP_013657181.1">
    <property type="nucleotide sequence ID" value="NC_015275.1"/>
</dbReference>
<evidence type="ECO:0000259" key="8">
    <source>
        <dbReference type="PROSITE" id="PS51900"/>
    </source>
</evidence>
<feature type="domain" description="Core-binding (CB)" evidence="8">
    <location>
        <begin position="1"/>
        <end position="81"/>
    </location>
</feature>
<dbReference type="Proteomes" id="UP000008467">
    <property type="component" value="Chromosome"/>
</dbReference>
<comment type="similarity">
    <text evidence="2">Belongs to the 'phage' integrase family.</text>
</comment>
<dbReference type="GO" id="GO:0015074">
    <property type="term" value="P:DNA integration"/>
    <property type="evidence" value="ECO:0007669"/>
    <property type="project" value="UniProtKB-KW"/>
</dbReference>
<reference evidence="9 10" key="1">
    <citation type="journal article" date="2011" name="J. Bacteriol.">
        <title>Complete genome sequence of the cellulose-degrading bacterium Cellulosilyticum lentocellum.</title>
        <authorList>
            <consortium name="US DOE Joint Genome Institute"/>
            <person name="Miller D.A."/>
            <person name="Suen G."/>
            <person name="Bruce D."/>
            <person name="Copeland A."/>
            <person name="Cheng J.F."/>
            <person name="Detter C."/>
            <person name="Goodwin L.A."/>
            <person name="Han C.S."/>
            <person name="Hauser L.J."/>
            <person name="Land M.L."/>
            <person name="Lapidus A."/>
            <person name="Lucas S."/>
            <person name="Meincke L."/>
            <person name="Pitluck S."/>
            <person name="Tapia R."/>
            <person name="Teshima H."/>
            <person name="Woyke T."/>
            <person name="Fox B.G."/>
            <person name="Angert E.R."/>
            <person name="Currie C.R."/>
        </authorList>
    </citation>
    <scope>NUCLEOTIDE SEQUENCE [LARGE SCALE GENOMIC DNA]</scope>
    <source>
        <strain evidence="10">ATCC 49066 / DSM 5427 / NCIMB 11756 / RHM5</strain>
    </source>
</reference>
<dbReference type="InterPro" id="IPR011010">
    <property type="entry name" value="DNA_brk_join_enz"/>
</dbReference>
<dbReference type="eggNOG" id="COG4974">
    <property type="taxonomic scope" value="Bacteria"/>
</dbReference>
<feature type="domain" description="Tyr recombinase" evidence="7">
    <location>
        <begin position="104"/>
        <end position="308"/>
    </location>
</feature>
<keyword evidence="10" id="KW-1185">Reference proteome</keyword>
<evidence type="ECO:0000256" key="2">
    <source>
        <dbReference type="ARBA" id="ARBA00008857"/>
    </source>
</evidence>
<dbReference type="PANTHER" id="PTHR30349:SF41">
    <property type="entry name" value="INTEGRASE_RECOMBINASE PROTEIN MJ0367-RELATED"/>
    <property type="match status" value="1"/>
</dbReference>
<dbReference type="Gene3D" id="1.10.150.130">
    <property type="match status" value="1"/>
</dbReference>
<gene>
    <name evidence="9" type="ordered locus">Clole_2173</name>
</gene>
<keyword evidence="3" id="KW-0229">DNA integration</keyword>